<dbReference type="InterPro" id="IPR029044">
    <property type="entry name" value="Nucleotide-diphossugar_trans"/>
</dbReference>
<feature type="domain" description="TarS/TarP linker" evidence="2">
    <location>
        <begin position="219"/>
        <end position="317"/>
    </location>
</feature>
<dbReference type="PANTHER" id="PTHR22916:SF3">
    <property type="entry name" value="UDP-GLCNAC:BETAGAL BETA-1,3-N-ACETYLGLUCOSAMINYLTRANSFERASE-LIKE PROTEIN 1"/>
    <property type="match status" value="1"/>
</dbReference>
<comment type="caution">
    <text evidence="3">The sequence shown here is derived from an EMBL/GenBank/DDBJ whole genome shotgun (WGS) entry which is preliminary data.</text>
</comment>
<dbReference type="CDD" id="cd00761">
    <property type="entry name" value="Glyco_tranf_GTA_type"/>
    <property type="match status" value="1"/>
</dbReference>
<organism evidence="3 4">
    <name type="scientific">Streptomyces canus</name>
    <dbReference type="NCBI Taxonomy" id="58343"/>
    <lineage>
        <taxon>Bacteria</taxon>
        <taxon>Bacillati</taxon>
        <taxon>Actinomycetota</taxon>
        <taxon>Actinomycetes</taxon>
        <taxon>Kitasatosporales</taxon>
        <taxon>Streptomycetaceae</taxon>
        <taxon>Streptomyces</taxon>
        <taxon>Streptomyces aurantiacus group</taxon>
    </lineage>
</organism>
<evidence type="ECO:0000313" key="4">
    <source>
        <dbReference type="Proteomes" id="UP000053669"/>
    </source>
</evidence>
<dbReference type="SUPFAM" id="SSF53448">
    <property type="entry name" value="Nucleotide-diphospho-sugar transferases"/>
    <property type="match status" value="1"/>
</dbReference>
<accession>A0A117R5X9</accession>
<dbReference type="GO" id="GO:0016758">
    <property type="term" value="F:hexosyltransferase activity"/>
    <property type="evidence" value="ECO:0007669"/>
    <property type="project" value="UniProtKB-ARBA"/>
</dbReference>
<dbReference type="Pfam" id="PF22181">
    <property type="entry name" value="TarS_linker"/>
    <property type="match status" value="1"/>
</dbReference>
<evidence type="ECO:0000259" key="1">
    <source>
        <dbReference type="Pfam" id="PF00535"/>
    </source>
</evidence>
<reference evidence="3 4" key="1">
    <citation type="submission" date="2015-10" db="EMBL/GenBank/DDBJ databases">
        <title>Draft genome sequence of Streptomyces canus DSM 40017, type strain for the species Streptomyces canus.</title>
        <authorList>
            <person name="Ruckert C."/>
            <person name="Winkler A."/>
            <person name="Kalinowski J."/>
            <person name="Kampfer P."/>
            <person name="Glaeser S."/>
        </authorList>
    </citation>
    <scope>NUCLEOTIDE SEQUENCE [LARGE SCALE GENOMIC DNA]</scope>
    <source>
        <strain evidence="3 4">DSM 40017</strain>
    </source>
</reference>
<dbReference type="InterPro" id="IPR054028">
    <property type="entry name" value="TarS/TarP_linker"/>
</dbReference>
<evidence type="ECO:0000313" key="3">
    <source>
        <dbReference type="EMBL" id="KUN72884.1"/>
    </source>
</evidence>
<gene>
    <name evidence="3" type="ORF">AQJ46_10815</name>
</gene>
<proteinExistence type="predicted"/>
<dbReference type="AlphaFoldDB" id="A0A117R5X9"/>
<dbReference type="Pfam" id="PF00535">
    <property type="entry name" value="Glycos_transf_2"/>
    <property type="match status" value="1"/>
</dbReference>
<sequence>MTVKVSIIIPVYNAGVYIERPINSLLKQSLPQDEFEVLFIDDGSTDDSAERLKKMADDTGNFRVFSMPNSGWPGRPRNVGVANARGEYIHFLDQDDALGPKALQVMYDRARQNNSDIVVGKVKGNMRGPIRLFRESADSVGPEFAELYETLTPHKMFRRQFLLDNDIKFQEGRCRLEDQMFLAKAYPLAKNITIVGDVVCYDWSKRDDGSNNSKTRTEPGDYYPWLAKTAQIVKASTSPGPVRDAFLTRNYRVEVLRNTSTGGFLKGDPFSMGHYEAARKVAVEEYSDSVREGLPPLWRFRAELLEADRVEDLRKVAERYRDTVSEVEFDGPVRWQRGVLVAPFRARLRYQDGATVKVRKLADGYGLDLAVVQGIDGGPEWSFKDIENRAVVDFQLRQRNKAQAWFAAVESKLTVAADGTVEITGTVRIDPDTAACGGRLPKGLYDVHVNVQLLGIERMARIEGGPVSELLPCGGERSQRLNIQAAPYWTRDGRLALDIGGNMHPVPDKSPESEATWRKLAKKVKRVLSS</sequence>
<name>A0A117R5X9_9ACTN</name>
<feature type="domain" description="Glycosyltransferase 2-like" evidence="1">
    <location>
        <begin position="6"/>
        <end position="176"/>
    </location>
</feature>
<dbReference type="RefSeq" id="WP_059205359.1">
    <property type="nucleotide sequence ID" value="NZ_KQ948658.1"/>
</dbReference>
<dbReference type="STRING" id="58343.AQJ46_10815"/>
<evidence type="ECO:0000259" key="2">
    <source>
        <dbReference type="Pfam" id="PF22181"/>
    </source>
</evidence>
<dbReference type="InterPro" id="IPR001173">
    <property type="entry name" value="Glyco_trans_2-like"/>
</dbReference>
<protein>
    <submittedName>
        <fullName evidence="3">Uncharacterized protein</fullName>
    </submittedName>
</protein>
<dbReference type="PANTHER" id="PTHR22916">
    <property type="entry name" value="GLYCOSYLTRANSFERASE"/>
    <property type="match status" value="1"/>
</dbReference>
<dbReference type="Proteomes" id="UP000053669">
    <property type="component" value="Unassembled WGS sequence"/>
</dbReference>
<dbReference type="EMBL" id="LMWU01000009">
    <property type="protein sequence ID" value="KUN72884.1"/>
    <property type="molecule type" value="Genomic_DNA"/>
</dbReference>
<dbReference type="Gene3D" id="3.90.550.10">
    <property type="entry name" value="Spore Coat Polysaccharide Biosynthesis Protein SpsA, Chain A"/>
    <property type="match status" value="1"/>
</dbReference>